<organism evidence="2 3">
    <name type="scientific">Tubulinosema ratisbonensis</name>
    <dbReference type="NCBI Taxonomy" id="291195"/>
    <lineage>
        <taxon>Eukaryota</taxon>
        <taxon>Fungi</taxon>
        <taxon>Fungi incertae sedis</taxon>
        <taxon>Microsporidia</taxon>
        <taxon>Tubulinosematoidea</taxon>
        <taxon>Tubulinosematidae</taxon>
        <taxon>Tubulinosema</taxon>
    </lineage>
</organism>
<keyword evidence="1" id="KW-1133">Transmembrane helix</keyword>
<feature type="transmembrane region" description="Helical" evidence="1">
    <location>
        <begin position="148"/>
        <end position="176"/>
    </location>
</feature>
<dbReference type="AlphaFoldDB" id="A0A437ALN8"/>
<feature type="transmembrane region" description="Helical" evidence="1">
    <location>
        <begin position="197"/>
        <end position="217"/>
    </location>
</feature>
<keyword evidence="1" id="KW-0472">Membrane</keyword>
<dbReference type="Proteomes" id="UP000282876">
    <property type="component" value="Unassembled WGS sequence"/>
</dbReference>
<accession>A0A437ALN8</accession>
<feature type="non-terminal residue" evidence="2">
    <location>
        <position position="1"/>
    </location>
</feature>
<proteinExistence type="predicted"/>
<dbReference type="VEuPathDB" id="MicrosporidiaDB:TUBRATIS_13870"/>
<name>A0A437ALN8_9MICR</name>
<evidence type="ECO:0000256" key="1">
    <source>
        <dbReference type="SAM" id="Phobius"/>
    </source>
</evidence>
<feature type="transmembrane region" description="Helical" evidence="1">
    <location>
        <begin position="77"/>
        <end position="94"/>
    </location>
</feature>
<sequence length="295" mass="34581">ILLLIILIIKKIKYPLMGTERNNPKAKTIKQKIFLENKLYEIKGIALISQYDLSLQLMFLLQLTSSIITSLSFLDTLFYFCVLFGVVFLVDLFCSTNQRINLDYLISRNEFFVKILSLAHFILHGISLVYIIHYISFTEIQKSVNKNYSSFIILVSIILVSSVLFLNLLYSLLFLFKISSSTIFISDKYNSFVLKKWFIFLFSFGFSVLSIGFYILMLCSEDYYLLLPATLYYFFGILIPLAVVIKNKFCILNQETYLMFTVEKFMFLFNVVYLLIIKEILKCLFGTNLKYIFYN</sequence>
<keyword evidence="3" id="KW-1185">Reference proteome</keyword>
<reference evidence="2 3" key="1">
    <citation type="submission" date="2018-10" db="EMBL/GenBank/DDBJ databases">
        <title>Draft genome sequence of the microsporidian Tubulinosema ratisbonensis.</title>
        <authorList>
            <person name="Polonais V."/>
            <person name="Peyretaillade E."/>
            <person name="Niehus S."/>
            <person name="Wawrzyniak I."/>
            <person name="Franchet A."/>
            <person name="Gaspin C."/>
            <person name="Reichstadt M."/>
            <person name="Belser C."/>
            <person name="Labadie K."/>
            <person name="Delbac F."/>
            <person name="Ferrandon D."/>
        </authorList>
    </citation>
    <scope>NUCLEOTIDE SEQUENCE [LARGE SCALE GENOMIC DNA]</scope>
    <source>
        <strain evidence="2 3">Franzen</strain>
    </source>
</reference>
<evidence type="ECO:0000313" key="2">
    <source>
        <dbReference type="EMBL" id="RVD92120.1"/>
    </source>
</evidence>
<comment type="caution">
    <text evidence="2">The sequence shown here is derived from an EMBL/GenBank/DDBJ whole genome shotgun (WGS) entry which is preliminary data.</text>
</comment>
<evidence type="ECO:0000313" key="3">
    <source>
        <dbReference type="Proteomes" id="UP000282876"/>
    </source>
</evidence>
<protein>
    <submittedName>
        <fullName evidence="2">Uncharacterized protein</fullName>
    </submittedName>
</protein>
<feature type="transmembrane region" description="Helical" evidence="1">
    <location>
        <begin position="115"/>
        <end position="136"/>
    </location>
</feature>
<keyword evidence="1" id="KW-0812">Transmembrane</keyword>
<feature type="transmembrane region" description="Helical" evidence="1">
    <location>
        <begin position="223"/>
        <end position="245"/>
    </location>
</feature>
<gene>
    <name evidence="2" type="ORF">TUBRATIS_13870</name>
</gene>
<dbReference type="EMBL" id="RCSS01000303">
    <property type="protein sequence ID" value="RVD92120.1"/>
    <property type="molecule type" value="Genomic_DNA"/>
</dbReference>